<accession>A0A5B8XVC3</accession>
<evidence type="ECO:0000259" key="7">
    <source>
        <dbReference type="PROSITE" id="PS51918"/>
    </source>
</evidence>
<keyword evidence="6" id="KW-0411">Iron-sulfur</keyword>
<dbReference type="PANTHER" id="PTHR11228">
    <property type="entry name" value="RADICAL SAM DOMAIN PROTEIN"/>
    <property type="match status" value="1"/>
</dbReference>
<dbReference type="KEGG" id="bbae:FRD01_20490"/>
<dbReference type="InterPro" id="IPR017200">
    <property type="entry name" value="PqqE-like"/>
</dbReference>
<dbReference type="SUPFAM" id="SSF102114">
    <property type="entry name" value="Radical SAM enzymes"/>
    <property type="match status" value="1"/>
</dbReference>
<evidence type="ECO:0000256" key="6">
    <source>
        <dbReference type="ARBA" id="ARBA00023014"/>
    </source>
</evidence>
<dbReference type="SFLD" id="SFLDG01067">
    <property type="entry name" value="SPASM/twitch_domain_containing"/>
    <property type="match status" value="1"/>
</dbReference>
<dbReference type="PANTHER" id="PTHR11228:SF7">
    <property type="entry name" value="PQQA PEPTIDE CYCLASE"/>
    <property type="match status" value="1"/>
</dbReference>
<dbReference type="RefSeq" id="WP_146962803.1">
    <property type="nucleotide sequence ID" value="NZ_CP042467.1"/>
</dbReference>
<keyword evidence="5" id="KW-0408">Iron</keyword>
<dbReference type="InterPro" id="IPR006638">
    <property type="entry name" value="Elp3/MiaA/NifB-like_rSAM"/>
</dbReference>
<dbReference type="EMBL" id="CP042467">
    <property type="protein sequence ID" value="QED29570.1"/>
    <property type="molecule type" value="Genomic_DNA"/>
</dbReference>
<name>A0A5B8XVC3_9DELT</name>
<dbReference type="GO" id="GO:0003824">
    <property type="term" value="F:catalytic activity"/>
    <property type="evidence" value="ECO:0007669"/>
    <property type="project" value="InterPro"/>
</dbReference>
<keyword evidence="2" id="KW-0004">4Fe-4S</keyword>
<evidence type="ECO:0000256" key="3">
    <source>
        <dbReference type="ARBA" id="ARBA00022691"/>
    </source>
</evidence>
<protein>
    <submittedName>
        <fullName evidence="8">Radical SAM protein</fullName>
    </submittedName>
</protein>
<dbReference type="GO" id="GO:0051539">
    <property type="term" value="F:4 iron, 4 sulfur cluster binding"/>
    <property type="evidence" value="ECO:0007669"/>
    <property type="project" value="UniProtKB-KW"/>
</dbReference>
<dbReference type="PIRSF" id="PIRSF037420">
    <property type="entry name" value="PQQ_syn_pqqE"/>
    <property type="match status" value="1"/>
</dbReference>
<evidence type="ECO:0000256" key="1">
    <source>
        <dbReference type="ARBA" id="ARBA00001966"/>
    </source>
</evidence>
<keyword evidence="3" id="KW-0949">S-adenosyl-L-methionine</keyword>
<reference evidence="8 9" key="1">
    <citation type="submission" date="2019-08" db="EMBL/GenBank/DDBJ databases">
        <authorList>
            <person name="Liang Q."/>
        </authorList>
    </citation>
    <scope>NUCLEOTIDE SEQUENCE [LARGE SCALE GENOMIC DNA]</scope>
    <source>
        <strain evidence="8 9">V1718</strain>
    </source>
</reference>
<evidence type="ECO:0000313" key="9">
    <source>
        <dbReference type="Proteomes" id="UP000321595"/>
    </source>
</evidence>
<dbReference type="AlphaFoldDB" id="A0A5B8XVC3"/>
<organism evidence="8 9">
    <name type="scientific">Microvenator marinus</name>
    <dbReference type="NCBI Taxonomy" id="2600177"/>
    <lineage>
        <taxon>Bacteria</taxon>
        <taxon>Deltaproteobacteria</taxon>
        <taxon>Bradymonadales</taxon>
        <taxon>Microvenatoraceae</taxon>
        <taxon>Microvenator</taxon>
    </lineage>
</organism>
<dbReference type="InterPro" id="IPR050377">
    <property type="entry name" value="Radical_SAM_PqqE_MftC-like"/>
</dbReference>
<dbReference type="Proteomes" id="UP000321595">
    <property type="component" value="Chromosome"/>
</dbReference>
<dbReference type="InterPro" id="IPR058240">
    <property type="entry name" value="rSAM_sf"/>
</dbReference>
<dbReference type="InterPro" id="IPR023885">
    <property type="entry name" value="4Fe4S-binding_SPASM_dom"/>
</dbReference>
<gene>
    <name evidence="8" type="ORF">FRD01_20490</name>
</gene>
<dbReference type="PROSITE" id="PS51918">
    <property type="entry name" value="RADICAL_SAM"/>
    <property type="match status" value="1"/>
</dbReference>
<evidence type="ECO:0000256" key="5">
    <source>
        <dbReference type="ARBA" id="ARBA00023004"/>
    </source>
</evidence>
<dbReference type="Pfam" id="PF04055">
    <property type="entry name" value="Radical_SAM"/>
    <property type="match status" value="1"/>
</dbReference>
<dbReference type="GO" id="GO:0046872">
    <property type="term" value="F:metal ion binding"/>
    <property type="evidence" value="ECO:0007669"/>
    <property type="project" value="UniProtKB-KW"/>
</dbReference>
<keyword evidence="4" id="KW-0479">Metal-binding</keyword>
<dbReference type="CDD" id="cd01335">
    <property type="entry name" value="Radical_SAM"/>
    <property type="match status" value="1"/>
</dbReference>
<comment type="cofactor">
    <cofactor evidence="1">
        <name>[4Fe-4S] cluster</name>
        <dbReference type="ChEBI" id="CHEBI:49883"/>
    </cofactor>
</comment>
<feature type="domain" description="Radical SAM core" evidence="7">
    <location>
        <begin position="12"/>
        <end position="231"/>
    </location>
</feature>
<proteinExistence type="predicted"/>
<evidence type="ECO:0000256" key="4">
    <source>
        <dbReference type="ARBA" id="ARBA00022723"/>
    </source>
</evidence>
<keyword evidence="9" id="KW-1185">Reference proteome</keyword>
<evidence type="ECO:0000313" key="8">
    <source>
        <dbReference type="EMBL" id="QED29570.1"/>
    </source>
</evidence>
<dbReference type="Gene3D" id="3.20.20.70">
    <property type="entry name" value="Aldolase class I"/>
    <property type="match status" value="1"/>
</dbReference>
<dbReference type="SFLD" id="SFLDS00029">
    <property type="entry name" value="Radical_SAM"/>
    <property type="match status" value="1"/>
</dbReference>
<dbReference type="NCBIfam" id="TIGR04085">
    <property type="entry name" value="rSAM_more_4Fe4S"/>
    <property type="match status" value="1"/>
</dbReference>
<dbReference type="SFLD" id="SFLDG01386">
    <property type="entry name" value="main_SPASM_domain-containing"/>
    <property type="match status" value="1"/>
</dbReference>
<sequence>MGILDAFSKPKNVTIPRLDLELTTGCDHGCGHCYNVWGAKDSDPQGGYKKGSLRTDEYLKMLDKVVGQTGAEHITVTGGEPLLHKGALEIIERACALVKSVQLITNGSHITPKIAQRFKQAGLRSVQLTLLSAKRARHDMLKGSVCFDDTVRAALDLKDAGVPVQVCFVAMQKNWEEFEDVFELAYVLGVRAISYNRMSPTGGAVHHINQLLPTVEQVEHNLMTAERLGPQYSIRVSTAMPIPPCLIRMDRFKWFDFGFCSTGTHSPNIVVDPSGNIRSCNLSSGILGNIVEEDWPQVYERVRSYQDTFKREVPEVCRGCRYETTCQGGCKESAFATFGSTTHPEPFLYQAQNPGWPSA</sequence>
<dbReference type="OrthoDB" id="5497770at2"/>
<dbReference type="InterPro" id="IPR013785">
    <property type="entry name" value="Aldolase_TIM"/>
</dbReference>
<dbReference type="SMART" id="SM00729">
    <property type="entry name" value="Elp3"/>
    <property type="match status" value="1"/>
</dbReference>
<evidence type="ECO:0000256" key="2">
    <source>
        <dbReference type="ARBA" id="ARBA00022485"/>
    </source>
</evidence>
<dbReference type="InterPro" id="IPR007197">
    <property type="entry name" value="rSAM"/>
</dbReference>